<protein>
    <submittedName>
        <fullName evidence="1">Uncharacterized protein</fullName>
    </submittedName>
</protein>
<organism evidence="1 2">
    <name type="scientific">Corynespora cassiicola Philippines</name>
    <dbReference type="NCBI Taxonomy" id="1448308"/>
    <lineage>
        <taxon>Eukaryota</taxon>
        <taxon>Fungi</taxon>
        <taxon>Dikarya</taxon>
        <taxon>Ascomycota</taxon>
        <taxon>Pezizomycotina</taxon>
        <taxon>Dothideomycetes</taxon>
        <taxon>Pleosporomycetidae</taxon>
        <taxon>Pleosporales</taxon>
        <taxon>Corynesporascaceae</taxon>
        <taxon>Corynespora</taxon>
    </lineage>
</organism>
<dbReference type="Proteomes" id="UP000240883">
    <property type="component" value="Unassembled WGS sequence"/>
</dbReference>
<evidence type="ECO:0000313" key="1">
    <source>
        <dbReference type="EMBL" id="PSN68218.1"/>
    </source>
</evidence>
<accession>A0A2T2NT17</accession>
<evidence type="ECO:0000313" key="2">
    <source>
        <dbReference type="Proteomes" id="UP000240883"/>
    </source>
</evidence>
<dbReference type="AlphaFoldDB" id="A0A2T2NT17"/>
<sequence length="71" mass="8100">MSLDKAQASCWCNDTAELGNGWESTGFLFAWSETITVSFHVSVIFYNRRWNYTSCQSQKSSLAQLTTTKHK</sequence>
<dbReference type="EMBL" id="KZ678134">
    <property type="protein sequence ID" value="PSN68218.1"/>
    <property type="molecule type" value="Genomic_DNA"/>
</dbReference>
<proteinExistence type="predicted"/>
<reference evidence="1 2" key="1">
    <citation type="journal article" date="2018" name="Front. Microbiol.">
        <title>Genome-Wide Analysis of Corynespora cassiicola Leaf Fall Disease Putative Effectors.</title>
        <authorList>
            <person name="Lopez D."/>
            <person name="Ribeiro S."/>
            <person name="Label P."/>
            <person name="Fumanal B."/>
            <person name="Venisse J.S."/>
            <person name="Kohler A."/>
            <person name="de Oliveira R.R."/>
            <person name="Labutti K."/>
            <person name="Lipzen A."/>
            <person name="Lail K."/>
            <person name="Bauer D."/>
            <person name="Ohm R.A."/>
            <person name="Barry K.W."/>
            <person name="Spatafora J."/>
            <person name="Grigoriev I.V."/>
            <person name="Martin F.M."/>
            <person name="Pujade-Renaud V."/>
        </authorList>
    </citation>
    <scope>NUCLEOTIDE SEQUENCE [LARGE SCALE GENOMIC DNA]</scope>
    <source>
        <strain evidence="1 2">Philippines</strain>
    </source>
</reference>
<keyword evidence="2" id="KW-1185">Reference proteome</keyword>
<gene>
    <name evidence="1" type="ORF">BS50DRAFT_359309</name>
</gene>
<name>A0A2T2NT17_CORCC</name>